<feature type="region of interest" description="Disordered" evidence="2">
    <location>
        <begin position="510"/>
        <end position="558"/>
    </location>
</feature>
<proteinExistence type="predicted"/>
<evidence type="ECO:0000313" key="4">
    <source>
        <dbReference type="EMBL" id="KKO10714.1"/>
    </source>
</evidence>
<sequence length="558" mass="55791">MLVPVDLMSIVSAGSSSAQARDAGNIDVGGAASWLLAADADASSASGKDVINSLFRSYANDGEANPAARFAADLKALLSAHGVSLTSDQALLPAGAGLIADPLSGEIGDLPWSVDELLQMATGPLPGGNDLPLDDQTLPSVLSNWLAALSAPAAEATASVEATPTSVGNAAAAGNAAALLLGGSGTTGDTAASQSATGISALMPTGGAAPSAGPGLADVLGRSAGSGELRTTVGATTVGGSARAQADSGVLLSDAAATRAPDAGLAGASAAMTLQSPLPTDVTRQATESTQVNPGSQKIASDAANASAFRSIQFNQPASGDSGSAADGTSVIQSELSRTSAPLERNQAIASQLTASVATGATADGPAATSTSQLFNPADGSAVMNRAEQRMFATESAQQAQAQAAQQTANRTGEGLPRFAMDTAFGQQGWSDSLGRQLLVMSSQGVSSAQIRLDPPELGSLTVKIQVSADQQTNVSFVSQHAVVREALEQQLNRLQDLFRDQGLNLQDVSVSDQSPQQRDGEGGGQHGGNGGSGRDEQDPGVGEPVMVRSESLIDFYA</sequence>
<evidence type="ECO:0000256" key="1">
    <source>
        <dbReference type="SAM" id="Coils"/>
    </source>
</evidence>
<accession>A0A0F9Z0Y3</accession>
<feature type="compositionally biased region" description="Low complexity" evidence="2">
    <location>
        <begin position="318"/>
        <end position="328"/>
    </location>
</feature>
<dbReference type="Pfam" id="PF02120">
    <property type="entry name" value="Flg_hook"/>
    <property type="match status" value="1"/>
</dbReference>
<dbReference type="Gene3D" id="3.30.750.140">
    <property type="match status" value="1"/>
</dbReference>
<dbReference type="PANTHER" id="PTHR37533">
    <property type="entry name" value="FLAGELLAR HOOK-LENGTH CONTROL PROTEIN"/>
    <property type="match status" value="1"/>
</dbReference>
<dbReference type="InterPro" id="IPR021136">
    <property type="entry name" value="Flagellar_hook_control-like_C"/>
</dbReference>
<gene>
    <name evidence="4" type="ORF">LCGC14_0021970</name>
</gene>
<comment type="caution">
    <text evidence="4">The sequence shown here is derived from an EMBL/GenBank/DDBJ whole genome shotgun (WGS) entry which is preliminary data.</text>
</comment>
<keyword evidence="1" id="KW-0175">Coiled coil</keyword>
<dbReference type="InterPro" id="IPR052563">
    <property type="entry name" value="FliK"/>
</dbReference>
<evidence type="ECO:0000259" key="3">
    <source>
        <dbReference type="Pfam" id="PF02120"/>
    </source>
</evidence>
<reference evidence="4" key="1">
    <citation type="journal article" date="2015" name="Nature">
        <title>Complex archaea that bridge the gap between prokaryotes and eukaryotes.</title>
        <authorList>
            <person name="Spang A."/>
            <person name="Saw J.H."/>
            <person name="Jorgensen S.L."/>
            <person name="Zaremba-Niedzwiedzka K."/>
            <person name="Martijn J."/>
            <person name="Lind A.E."/>
            <person name="van Eijk R."/>
            <person name="Schleper C."/>
            <person name="Guy L."/>
            <person name="Ettema T.J."/>
        </authorList>
    </citation>
    <scope>NUCLEOTIDE SEQUENCE</scope>
</reference>
<feature type="region of interest" description="Disordered" evidence="2">
    <location>
        <begin position="314"/>
        <end position="343"/>
    </location>
</feature>
<dbReference type="AlphaFoldDB" id="A0A0F9Z0Y3"/>
<feature type="coiled-coil region" evidence="1">
    <location>
        <begin position="478"/>
        <end position="505"/>
    </location>
</feature>
<evidence type="ECO:0000256" key="2">
    <source>
        <dbReference type="SAM" id="MobiDB-lite"/>
    </source>
</evidence>
<organism evidence="4">
    <name type="scientific">marine sediment metagenome</name>
    <dbReference type="NCBI Taxonomy" id="412755"/>
    <lineage>
        <taxon>unclassified sequences</taxon>
        <taxon>metagenomes</taxon>
        <taxon>ecological metagenomes</taxon>
    </lineage>
</organism>
<dbReference type="PANTHER" id="PTHR37533:SF2">
    <property type="entry name" value="FLAGELLAR HOOK-LENGTH CONTROL PROTEIN"/>
    <property type="match status" value="1"/>
</dbReference>
<protein>
    <recommendedName>
        <fullName evidence="3">Flagellar hook-length control protein-like C-terminal domain-containing protein</fullName>
    </recommendedName>
</protein>
<dbReference type="InterPro" id="IPR038610">
    <property type="entry name" value="FliK-like_C_sf"/>
</dbReference>
<dbReference type="CDD" id="cd17470">
    <property type="entry name" value="T3SS_Flik_C"/>
    <property type="match status" value="1"/>
</dbReference>
<dbReference type="EMBL" id="LAZR01000004">
    <property type="protein sequence ID" value="KKO10714.1"/>
    <property type="molecule type" value="Genomic_DNA"/>
</dbReference>
<feature type="compositionally biased region" description="Gly residues" evidence="2">
    <location>
        <begin position="523"/>
        <end position="533"/>
    </location>
</feature>
<name>A0A0F9Z0Y3_9ZZZZ</name>
<feature type="domain" description="Flagellar hook-length control protein-like C-terminal" evidence="3">
    <location>
        <begin position="436"/>
        <end position="519"/>
    </location>
</feature>
<feature type="compositionally biased region" description="Polar residues" evidence="2">
    <location>
        <begin position="330"/>
        <end position="340"/>
    </location>
</feature>